<keyword evidence="1" id="KW-0812">Transmembrane</keyword>
<proteinExistence type="predicted"/>
<accession>C0VZA5</accession>
<organism evidence="2 3">
    <name type="scientific">Gleimia coleocanis DSM 15436</name>
    <dbReference type="NCBI Taxonomy" id="525245"/>
    <lineage>
        <taxon>Bacteria</taxon>
        <taxon>Bacillati</taxon>
        <taxon>Actinomycetota</taxon>
        <taxon>Actinomycetes</taxon>
        <taxon>Actinomycetales</taxon>
        <taxon>Actinomycetaceae</taxon>
        <taxon>Gleimia</taxon>
    </lineage>
</organism>
<sequence>MSTATARVRPQQHAPKATPELVQLRVIETVKAGTSPAKLLLILVIPVILIVLANLYINTQMAQTAYELREKQVELIRLTEKNEALEQQLQVVSSPATLEENAKRLGMVPAPDALFISIKKNSIQKNLSDF</sequence>
<dbReference type="AlphaFoldDB" id="C0VZA5"/>
<feature type="transmembrane region" description="Helical" evidence="1">
    <location>
        <begin position="39"/>
        <end position="57"/>
    </location>
</feature>
<keyword evidence="1" id="KW-1133">Transmembrane helix</keyword>
<keyword evidence="3" id="KW-1185">Reference proteome</keyword>
<reference evidence="2 3" key="1">
    <citation type="submission" date="2009-01" db="EMBL/GenBank/DDBJ databases">
        <authorList>
            <person name="Qin X."/>
            <person name="Bachman B."/>
            <person name="Battles P."/>
            <person name="Bell A."/>
            <person name="Bess C."/>
            <person name="Bickham C."/>
            <person name="Chaboub L."/>
            <person name="Chen D."/>
            <person name="Coyle M."/>
            <person name="Deiros D.R."/>
            <person name="Dinh H."/>
            <person name="Forbes L."/>
            <person name="Fowler G."/>
            <person name="Francisco L."/>
            <person name="Fu Q."/>
            <person name="Gubbala S."/>
            <person name="Hale W."/>
            <person name="Han Y."/>
            <person name="Hemphill L."/>
            <person name="Highlander S.K."/>
            <person name="Hirani K."/>
            <person name="Hogues M."/>
            <person name="Jackson L."/>
            <person name="Jakkamsetti A."/>
            <person name="Javaid M."/>
            <person name="Jiang H."/>
            <person name="Korchina V."/>
            <person name="Kovar C."/>
            <person name="Lara F."/>
            <person name="Lee S."/>
            <person name="Mata R."/>
            <person name="Mathew T."/>
            <person name="Moen C."/>
            <person name="Morales K."/>
            <person name="Munidasa M."/>
            <person name="Nazareth L."/>
            <person name="Ngo R."/>
            <person name="Nguyen L."/>
            <person name="Okwuonu G."/>
            <person name="Ongeri F."/>
            <person name="Patil S."/>
            <person name="Petrosino J."/>
            <person name="Pham C."/>
            <person name="Pham P."/>
            <person name="Pu L.-L."/>
            <person name="Puazo M."/>
            <person name="Raj R."/>
            <person name="Reid J."/>
            <person name="Rouhana J."/>
            <person name="Saada N."/>
            <person name="Shang Y."/>
            <person name="Simmons D."/>
            <person name="Thornton R."/>
            <person name="Warren J."/>
            <person name="Weissenberger G."/>
            <person name="Zhang J."/>
            <person name="Zhang L."/>
            <person name="Zhou C."/>
            <person name="Zhu D."/>
            <person name="Muzny D."/>
            <person name="Worley K."/>
            <person name="Gibbs R."/>
        </authorList>
    </citation>
    <scope>NUCLEOTIDE SEQUENCE [LARGE SCALE GENOMIC DNA]</scope>
    <source>
        <strain evidence="2 3">DSM 15436</strain>
    </source>
</reference>
<dbReference type="STRING" id="525245.HMPREF0044_0495"/>
<protein>
    <recommendedName>
        <fullName evidence="4">Cell division protein FtsL</fullName>
    </recommendedName>
</protein>
<dbReference type="EMBL" id="ACFG01000006">
    <property type="protein sequence ID" value="EEH64206.1"/>
    <property type="molecule type" value="Genomic_DNA"/>
</dbReference>
<evidence type="ECO:0000256" key="1">
    <source>
        <dbReference type="SAM" id="Phobius"/>
    </source>
</evidence>
<comment type="caution">
    <text evidence="2">The sequence shown here is derived from an EMBL/GenBank/DDBJ whole genome shotgun (WGS) entry which is preliminary data.</text>
</comment>
<keyword evidence="1" id="KW-0472">Membrane</keyword>
<dbReference type="OrthoDB" id="3267405at2"/>
<dbReference type="HOGENOM" id="CLU_143296_1_0_11"/>
<gene>
    <name evidence="2" type="ORF">HMPREF0044_0495</name>
</gene>
<evidence type="ECO:0008006" key="4">
    <source>
        <dbReference type="Google" id="ProtNLM"/>
    </source>
</evidence>
<evidence type="ECO:0000313" key="3">
    <source>
        <dbReference type="Proteomes" id="UP000010301"/>
    </source>
</evidence>
<dbReference type="Proteomes" id="UP000010301">
    <property type="component" value="Unassembled WGS sequence"/>
</dbReference>
<name>C0VZA5_9ACTO</name>
<evidence type="ECO:0000313" key="2">
    <source>
        <dbReference type="EMBL" id="EEH64206.1"/>
    </source>
</evidence>
<dbReference type="eggNOG" id="ENOG50330MX">
    <property type="taxonomic scope" value="Bacteria"/>
</dbReference>
<dbReference type="RefSeq" id="WP_006547492.1">
    <property type="nucleotide sequence ID" value="NZ_DS999546.1"/>
</dbReference>